<proteinExistence type="predicted"/>
<evidence type="ECO:0000313" key="1">
    <source>
        <dbReference type="EMBL" id="AKS41407.1"/>
    </source>
</evidence>
<evidence type="ECO:0000313" key="2">
    <source>
        <dbReference type="Proteomes" id="UP000066624"/>
    </source>
</evidence>
<dbReference type="KEGG" id="wma:WM2015_1030"/>
<reference evidence="1 2" key="1">
    <citation type="submission" date="2015-07" db="EMBL/GenBank/DDBJ databases">
        <authorList>
            <person name="Noorani M."/>
        </authorList>
    </citation>
    <scope>NUCLEOTIDE SEQUENCE [LARGE SCALE GENOMIC DNA]</scope>
    <source>
        <strain evidence="1 2">KCTC 42284</strain>
    </source>
</reference>
<name>A0A0K0XUV7_9GAMM</name>
<dbReference type="Proteomes" id="UP000066624">
    <property type="component" value="Chromosome"/>
</dbReference>
<dbReference type="AlphaFoldDB" id="A0A0K0XUV7"/>
<accession>A0A0K0XUV7</accession>
<organism evidence="1 2">
    <name type="scientific">Wenzhouxiangella marina</name>
    <dbReference type="NCBI Taxonomy" id="1579979"/>
    <lineage>
        <taxon>Bacteria</taxon>
        <taxon>Pseudomonadati</taxon>
        <taxon>Pseudomonadota</taxon>
        <taxon>Gammaproteobacteria</taxon>
        <taxon>Chromatiales</taxon>
        <taxon>Wenzhouxiangellaceae</taxon>
        <taxon>Wenzhouxiangella</taxon>
    </lineage>
</organism>
<protein>
    <submittedName>
        <fullName evidence="1">CopG family transcriptional regulator</fullName>
    </submittedName>
</protein>
<keyword evidence="2" id="KW-1185">Reference proteome</keyword>
<dbReference type="EMBL" id="CP012154">
    <property type="protein sequence ID" value="AKS41407.1"/>
    <property type="molecule type" value="Genomic_DNA"/>
</dbReference>
<sequence>MPHPKGLGRIWAYSLVHMGAHMKTTVEISDAVLSAARALAKREHTTVKALIERGLRHELAEAERIQDFKLRRACFSGNGLRKDSQGLEWDRLRDLAYEDRIE</sequence>
<gene>
    <name evidence="1" type="ORF">WM2015_1030</name>
</gene>
<dbReference type="STRING" id="1579979.WM2015_1030"/>